<feature type="region of interest" description="Disordered" evidence="2">
    <location>
        <begin position="135"/>
        <end position="238"/>
    </location>
</feature>
<dbReference type="Proteomes" id="UP000663846">
    <property type="component" value="Unassembled WGS sequence"/>
</dbReference>
<dbReference type="EMBL" id="CAJMWS010000318">
    <property type="protein sequence ID" value="CAE6416385.1"/>
    <property type="molecule type" value="Genomic_DNA"/>
</dbReference>
<feature type="coiled-coil region" evidence="1">
    <location>
        <begin position="339"/>
        <end position="373"/>
    </location>
</feature>
<evidence type="ECO:0008006" key="5">
    <source>
        <dbReference type="Google" id="ProtNLM"/>
    </source>
</evidence>
<keyword evidence="1" id="KW-0175">Coiled coil</keyword>
<evidence type="ECO:0000256" key="1">
    <source>
        <dbReference type="SAM" id="Coils"/>
    </source>
</evidence>
<comment type="caution">
    <text evidence="3">The sequence shown here is derived from an EMBL/GenBank/DDBJ whole genome shotgun (WGS) entry which is preliminary data.</text>
</comment>
<protein>
    <recommendedName>
        <fullName evidence="5">RRM domain-containing protein</fullName>
    </recommendedName>
</protein>
<proteinExistence type="predicted"/>
<feature type="coiled-coil region" evidence="1">
    <location>
        <begin position="279"/>
        <end position="313"/>
    </location>
</feature>
<evidence type="ECO:0000313" key="4">
    <source>
        <dbReference type="Proteomes" id="UP000663846"/>
    </source>
</evidence>
<gene>
    <name evidence="3" type="ORF">RDB_LOCUS78280</name>
</gene>
<dbReference type="AlphaFoldDB" id="A0A8H2X7R8"/>
<evidence type="ECO:0000256" key="2">
    <source>
        <dbReference type="SAM" id="MobiDB-lite"/>
    </source>
</evidence>
<sequence>MSSFNHVLESRGWPFSDCAIHVQFRGEDNSHFSLDEIRQECGAFGRILKIYVWTAKRSQKPQACVLFDAVDSVKAADRSTHNSTCRLWKNGYHMLRMCESTTMILESCLKKDGLTHGHPIFASIPIRRVSYQVHPPTRGVKSAEKAHRPIPTGPRYQPYSFDSRPQAPPSPPRASSSDASFISFPPKREVVSPTNPIVPNRTNKPPFSPTQPNISNGLVLTRKEATPSSPVKPRPQSPTRVVQVVQAESTEQTQVDKNKKLETDIRDLVSTHIDSMAKVQEAEAENHRLTALLRNSEEELALLADTVKRVEGREQAVIALLTETETRSQEQLQQLRSGFETVESAKVKAETDLETLKQKYGVLEAQLLSTQEQLRLFSLSKRSVDQSMRAHSDSPRPGFEIVKASSMERDDTGIAPASATDFARNPILGKGTLQNMAGLLDAFKEIDDLVKSAFHG</sequence>
<feature type="compositionally biased region" description="Polar residues" evidence="2">
    <location>
        <begin position="192"/>
        <end position="218"/>
    </location>
</feature>
<reference evidence="3" key="1">
    <citation type="submission" date="2021-01" db="EMBL/GenBank/DDBJ databases">
        <authorList>
            <person name="Kaushik A."/>
        </authorList>
    </citation>
    <scope>NUCLEOTIDE SEQUENCE</scope>
    <source>
        <strain evidence="3">AG1-1C</strain>
    </source>
</reference>
<organism evidence="3 4">
    <name type="scientific">Rhizoctonia solani</name>
    <dbReference type="NCBI Taxonomy" id="456999"/>
    <lineage>
        <taxon>Eukaryota</taxon>
        <taxon>Fungi</taxon>
        <taxon>Dikarya</taxon>
        <taxon>Basidiomycota</taxon>
        <taxon>Agaricomycotina</taxon>
        <taxon>Agaricomycetes</taxon>
        <taxon>Cantharellales</taxon>
        <taxon>Ceratobasidiaceae</taxon>
        <taxon>Rhizoctonia</taxon>
    </lineage>
</organism>
<accession>A0A8H2X7R8</accession>
<evidence type="ECO:0000313" key="3">
    <source>
        <dbReference type="EMBL" id="CAE6416385.1"/>
    </source>
</evidence>
<name>A0A8H2X7R8_9AGAM</name>